<evidence type="ECO:0000313" key="2">
    <source>
        <dbReference type="EMBL" id="PTB93868.1"/>
    </source>
</evidence>
<gene>
    <name evidence="2" type="ORF">C9994_12620</name>
</gene>
<dbReference type="AlphaFoldDB" id="A0A2T4DJD7"/>
<dbReference type="InterPro" id="IPR011871">
    <property type="entry name" value="Fib_succ_major"/>
</dbReference>
<sequence length="269" mass="29545">GSYEVTVTDANECEKKTTVQVVDPCANFSVSATASAYDLTIAINDGTPPFSYSYSNGNEEITADDINERSFTVELAVAEETTITITDANDCTAEATVEAEDIASFTDERDGQTYELVKIGDQIWFAEHFNYNTNTADSTSSWYYNDDSATYAAEYGRLYTWHVAQEIAPEGWSLPSEADFQAFFDIYGNEVNASKALRVGGASDFDFDLGGLLDGEFYDIDVAGFLWSSSISVDFPEDGIYVGIIPNNDRFDISGADKINGMSVRFIKD</sequence>
<feature type="non-terminal residue" evidence="2">
    <location>
        <position position="1"/>
    </location>
</feature>
<organism evidence="2 3">
    <name type="scientific">Marivirga lumbricoides</name>
    <dbReference type="NCBI Taxonomy" id="1046115"/>
    <lineage>
        <taxon>Bacteria</taxon>
        <taxon>Pseudomonadati</taxon>
        <taxon>Bacteroidota</taxon>
        <taxon>Cytophagia</taxon>
        <taxon>Cytophagales</taxon>
        <taxon>Marivirgaceae</taxon>
        <taxon>Marivirga</taxon>
    </lineage>
</organism>
<protein>
    <recommendedName>
        <fullName evidence="1">Fibrobacter succinogenes major paralogous domain-containing protein</fullName>
    </recommendedName>
</protein>
<feature type="domain" description="Fibrobacter succinogenes major paralogous" evidence="1">
    <location>
        <begin position="117"/>
        <end position="196"/>
    </location>
</feature>
<accession>A0A2T4DJD7</accession>
<evidence type="ECO:0000259" key="1">
    <source>
        <dbReference type="Pfam" id="PF09603"/>
    </source>
</evidence>
<dbReference type="EMBL" id="PYVU01000149">
    <property type="protein sequence ID" value="PTB93868.1"/>
    <property type="molecule type" value="Genomic_DNA"/>
</dbReference>
<name>A0A2T4DJD7_9BACT</name>
<comment type="caution">
    <text evidence="2">The sequence shown here is derived from an EMBL/GenBank/DDBJ whole genome shotgun (WGS) entry which is preliminary data.</text>
</comment>
<dbReference type="NCBIfam" id="TIGR02145">
    <property type="entry name" value="Fib_succ_major"/>
    <property type="match status" value="1"/>
</dbReference>
<dbReference type="Proteomes" id="UP000240608">
    <property type="component" value="Unassembled WGS sequence"/>
</dbReference>
<reference evidence="2 3" key="1">
    <citation type="submission" date="2018-03" db="EMBL/GenBank/DDBJ databases">
        <title>Cross-interface Injection: A General Nanoliter Liquid Handling Method Applied to Single Cells Genome Amplification Automated Nanoliter Liquid Handling Applied to Single Cell Multiple Displacement Amplification.</title>
        <authorList>
            <person name="Yun J."/>
            <person name="Xu P."/>
            <person name="Xu J."/>
            <person name="Dai X."/>
            <person name="Wang Y."/>
            <person name="Zheng X."/>
            <person name="Cao C."/>
            <person name="Yi Q."/>
            <person name="Zhu Y."/>
            <person name="Wang L."/>
            <person name="Dong Z."/>
            <person name="Huang Y."/>
            <person name="Huang L."/>
            <person name="Du W."/>
        </authorList>
    </citation>
    <scope>NUCLEOTIDE SEQUENCE [LARGE SCALE GENOMIC DNA]</scope>
    <source>
        <strain evidence="2 3">Z-D1-2</strain>
    </source>
</reference>
<evidence type="ECO:0000313" key="3">
    <source>
        <dbReference type="Proteomes" id="UP000240608"/>
    </source>
</evidence>
<dbReference type="Pfam" id="PF09603">
    <property type="entry name" value="Fib_succ_major"/>
    <property type="match status" value="1"/>
</dbReference>
<proteinExistence type="predicted"/>